<evidence type="ECO:0000256" key="1">
    <source>
        <dbReference type="SAM" id="SignalP"/>
    </source>
</evidence>
<dbReference type="Gene3D" id="2.130.10.10">
    <property type="entry name" value="YVTN repeat-like/Quinoprotein amine dehydrogenase"/>
    <property type="match status" value="1"/>
</dbReference>
<dbReference type="Gene3D" id="2.60.40.10">
    <property type="entry name" value="Immunoglobulins"/>
    <property type="match status" value="2"/>
</dbReference>
<dbReference type="AlphaFoldDB" id="A0A172ZB28"/>
<reference evidence="4" key="1">
    <citation type="submission" date="2015-10" db="EMBL/GenBank/DDBJ databases">
        <title>Genome of Paenibacillus bovis sp. nov.</title>
        <authorList>
            <person name="Wu Z."/>
            <person name="Gao C."/>
            <person name="Liu Z."/>
            <person name="Zheng H."/>
        </authorList>
    </citation>
    <scope>NUCLEOTIDE SEQUENCE [LARGE SCALE GENOMIC DNA]</scope>
    <source>
        <strain evidence="4">BD3526</strain>
    </source>
</reference>
<dbReference type="KEGG" id="pbv:AR543_01540"/>
<dbReference type="Pfam" id="PF16403">
    <property type="entry name" value="Bact_surface_Ig-like"/>
    <property type="match status" value="2"/>
</dbReference>
<organism evidence="3 4">
    <name type="scientific">Paenibacillus bovis</name>
    <dbReference type="NCBI Taxonomy" id="1616788"/>
    <lineage>
        <taxon>Bacteria</taxon>
        <taxon>Bacillati</taxon>
        <taxon>Bacillota</taxon>
        <taxon>Bacilli</taxon>
        <taxon>Bacillales</taxon>
        <taxon>Paenibacillaceae</taxon>
        <taxon>Paenibacillus</taxon>
    </lineage>
</organism>
<name>A0A172ZB28_9BACL</name>
<dbReference type="OrthoDB" id="2666502at2"/>
<keyword evidence="4" id="KW-1185">Reference proteome</keyword>
<feature type="domain" description="Pesticidal crystal protein Cry22Aa Ig-like" evidence="2">
    <location>
        <begin position="918"/>
        <end position="994"/>
    </location>
</feature>
<feature type="chain" id="PRO_5008005695" description="Pesticidal crystal protein Cry22Aa Ig-like domain-containing protein" evidence="1">
    <location>
        <begin position="26"/>
        <end position="1247"/>
    </location>
</feature>
<dbReference type="SUPFAM" id="SSF63829">
    <property type="entry name" value="Calcium-dependent phosphotriesterase"/>
    <property type="match status" value="3"/>
</dbReference>
<evidence type="ECO:0000313" key="3">
    <source>
        <dbReference type="EMBL" id="ANF94841.1"/>
    </source>
</evidence>
<dbReference type="RefSeq" id="WP_060531210.1">
    <property type="nucleotide sequence ID" value="NZ_CP013023.1"/>
</dbReference>
<dbReference type="InterPro" id="IPR032179">
    <property type="entry name" value="Cry22Aa_Ig-like"/>
</dbReference>
<reference evidence="3 4" key="2">
    <citation type="journal article" date="2016" name="Int. J. Syst. Evol. Microbiol.">
        <title>Paenibacillus bovis sp. nov., isolated from raw yak (Bos grunniens) milk.</title>
        <authorList>
            <person name="Gao C."/>
            <person name="Han J."/>
            <person name="Liu Z."/>
            <person name="Xu X."/>
            <person name="Hang F."/>
            <person name="Wu Z."/>
        </authorList>
    </citation>
    <scope>NUCLEOTIDE SEQUENCE [LARGE SCALE GENOMIC DNA]</scope>
    <source>
        <strain evidence="3 4">BD3526</strain>
    </source>
</reference>
<proteinExistence type="predicted"/>
<feature type="signal peptide" evidence="1">
    <location>
        <begin position="1"/>
        <end position="25"/>
    </location>
</feature>
<keyword evidence="1" id="KW-0732">Signal</keyword>
<protein>
    <recommendedName>
        <fullName evidence="2">Pesticidal crystal protein Cry22Aa Ig-like domain-containing protein</fullName>
    </recommendedName>
</protein>
<dbReference type="SUPFAM" id="SSF101898">
    <property type="entry name" value="NHL repeat"/>
    <property type="match status" value="1"/>
</dbReference>
<evidence type="ECO:0000259" key="2">
    <source>
        <dbReference type="Pfam" id="PF16403"/>
    </source>
</evidence>
<dbReference type="InterPro" id="IPR011042">
    <property type="entry name" value="6-blade_b-propeller_TolB-like"/>
</dbReference>
<dbReference type="EMBL" id="CP013023">
    <property type="protein sequence ID" value="ANF94841.1"/>
    <property type="molecule type" value="Genomic_DNA"/>
</dbReference>
<dbReference type="Proteomes" id="UP000078148">
    <property type="component" value="Chromosome"/>
</dbReference>
<sequence>MKKFISTCLAFSLVLPGVTGNAAFAAENGSEEASVAADVPSSTLSNSLSTDVQSSVYELPVISPLPSSKTVSDIVYKPDQLSFPHVYDMTYRNGALYFAQGSSGISKISLTTGQTTTILKSNYYFIQSIAVDSQDNLYYIPLGSSYIKKVNLHSLQLPLTFEQLLDASTDYAKYTSASSDVEITGMAFDSKDQLYVAISGDNSENLSGVMKWNSDSQSLEPVLSNKSARANKIAFDSQDNLYIDIQSYSATDGAVIRSGIQKIEASSLRSLPIADKMLKPYKTYPDLKPLMSGMIFLPDGTSYSTDGNTIRRIFMNGRPLITLNGQSSITLTNGEPYQEAGAYAEDEKYNDLKTQITYSLNGKPVEAIDTHIVGTYTVHYNATTPDQRSANEVTRTVVIKEAIKSLTEVDLPNPVSMDYANNAVYIANPATMDYPDGGIYKVSLKDYSRKLVAKLPDVQGVAVSNSGDLYFSTTRDYGSFFKLDSRYLNENQPLTSSAVWAAAEEIEPFSAEQSAKGSIQIMGLDFDSQGRLYISANQPANTYNAHSLITRSTNNTLSSFQQFGEGDDTIRASMSNIQDIEISPSGNLYMNFSGFNAYKPYKISASVLQEDKPVLTSSMISEKYNFSSHNHGITFLPNGEGYVTTINSSGANIYKTSFYDGASTSPGAADPYQLETLNIPTPYGMAYYKDHAYIAQGTNGLSKVDLATRTVTQLVYGSNTLNLRAVTVDSKGGLYYAVPNAKNSEYTYIKKVDAASLNQPLTAEQLLAKSINFAYIPESRISGLAMDKNNQLYISLDKGWDLDPGILRWSNTSKTLTPVSEEASMITAITFDNQGNLYFKTPSPQSYYSYAAGIVKISAADLKGALPVADEKLISYKQDVLRNEPYNGLLFLADGTSYFSNGQSLKRVYPESRPIVTLEGYSDAIFQGDIYTDPGIRVIEDEKYSKFDVKTTYSFNGAFVPSLDTSKVGTYTIHYVAVNPAGTASLEKTREVTIKPTPSQLKDWYITGINSMDADSQNLYLTNYSHENNPNYGLYKISLQTMQKTRLAAINDIGAVAVNASGDLFFTRYDMNNMIFKIEAKHLQSGKALTADQLMKLSRTYMPFTAKEASAAPLKISSLEFDKQGRLYAAVNIYGKTGVTSKVVRLSGNDWNKSTLITELPVSVDDMDFSPAGDLYISTIERYTTWKHDTYKITADQFNTLPVQIGRLTKVSTGGDGSIVFLTDGTGYVSQVEDFQKEKQTILKFNY</sequence>
<dbReference type="Gene3D" id="2.120.10.30">
    <property type="entry name" value="TolB, C-terminal domain"/>
    <property type="match status" value="1"/>
</dbReference>
<evidence type="ECO:0000313" key="4">
    <source>
        <dbReference type="Proteomes" id="UP000078148"/>
    </source>
</evidence>
<gene>
    <name evidence="3" type="ORF">AR543_01540</name>
</gene>
<dbReference type="InterPro" id="IPR015943">
    <property type="entry name" value="WD40/YVTN_repeat-like_dom_sf"/>
</dbReference>
<feature type="domain" description="Pesticidal crystal protein Cry22Aa Ig-like" evidence="2">
    <location>
        <begin position="321"/>
        <end position="398"/>
    </location>
</feature>
<accession>A0A172ZB28</accession>
<dbReference type="InterPro" id="IPR013783">
    <property type="entry name" value="Ig-like_fold"/>
</dbReference>